<dbReference type="GO" id="GO:0005047">
    <property type="term" value="F:signal recognition particle binding"/>
    <property type="evidence" value="ECO:0007669"/>
    <property type="project" value="TreeGrafter"/>
</dbReference>
<dbReference type="NCBIfam" id="TIGR03499">
    <property type="entry name" value="FlhF"/>
    <property type="match status" value="1"/>
</dbReference>
<feature type="domain" description="SRP54-type proteins GTP-binding" evidence="15">
    <location>
        <begin position="222"/>
        <end position="414"/>
    </location>
</feature>
<evidence type="ECO:0000256" key="5">
    <source>
        <dbReference type="ARBA" id="ARBA00022475"/>
    </source>
</evidence>
<dbReference type="GO" id="GO:0015031">
    <property type="term" value="P:protein transport"/>
    <property type="evidence" value="ECO:0007669"/>
    <property type="project" value="UniProtKB-KW"/>
</dbReference>
<keyword evidence="5" id="KW-1003">Cell membrane</keyword>
<evidence type="ECO:0000256" key="8">
    <source>
        <dbReference type="ARBA" id="ARBA00022927"/>
    </source>
</evidence>
<keyword evidence="16" id="KW-0969">Cilium</keyword>
<keyword evidence="11" id="KW-1006">Bacterial flagellum protein export</keyword>
<reference evidence="16 17" key="2">
    <citation type="submission" date="2015-10" db="EMBL/GenBank/DDBJ databases">
        <title>Comparative genomics and high-throughput reverse genetic screens identify a new phytobacterial MAMP and an Arabidopsis receptor required for immune elicitation.</title>
        <authorList>
            <person name="Mott G.A."/>
            <person name="Thakur S."/>
            <person name="Wang P.W."/>
            <person name="Desveaux D."/>
            <person name="Guttman D.S."/>
        </authorList>
    </citation>
    <scope>NUCLEOTIDE SEQUENCE [LARGE SCALE GENOMIC DNA]</scope>
    <source>
        <strain evidence="16 17">0788_9</strain>
    </source>
</reference>
<dbReference type="GO" id="GO:0003924">
    <property type="term" value="F:GTPase activity"/>
    <property type="evidence" value="ECO:0007669"/>
    <property type="project" value="UniProtKB-UniRule"/>
</dbReference>
<sequence>MQVKRFFAADMRQAMKLVRDELGAEAAIIGNRRIAGGVELTAALDYKLSALAPRVPNMELEDELRKTQSRIVSAQAELNNRSDSDTSVNLQLFSGKTGSAVDTHIEPTLEEPPRPFAYAPAPAAEPAGGQRAFDSMRSELNGLRELLEVQLGSLAWNQLQGSRPQQANLWRRLQRVGLSGPLSRDLLSMIPDIDEPRQAWRMLLAHLARMIAVPEVEPLEEGGVIAMVGPAGMGKTTTLAKLAARYVLKYGPQNIALVSMDSFRIGAQEQLKTLGRILNVPVTHIDPGQSLVQALEPLLRKRVVLIDTAGLQASDPALRMQLESLAGRGIKSRNYLVLATTSQKQVLTAAYHSYKRCGLAGCILTKLDETASLGEVLSLAISHELPVAYLTDGPRIPDDLHIPRRHQLVSRAVSVQMQDEPSEEAMADMFADLYHTPGKRVG</sequence>
<dbReference type="CDD" id="cd17873">
    <property type="entry name" value="FlhF"/>
    <property type="match status" value="1"/>
</dbReference>
<dbReference type="SMART" id="SM00962">
    <property type="entry name" value="SRP54"/>
    <property type="match status" value="1"/>
</dbReference>
<dbReference type="InterPro" id="IPR000897">
    <property type="entry name" value="SRP54_GTPase_dom"/>
</dbReference>
<gene>
    <name evidence="16" type="ORF">ABJ99_2162</name>
</gene>
<evidence type="ECO:0000259" key="15">
    <source>
        <dbReference type="SMART" id="SM00962"/>
    </source>
</evidence>
<keyword evidence="6" id="KW-0547">Nucleotide-binding</keyword>
<evidence type="ECO:0000256" key="2">
    <source>
        <dbReference type="ARBA" id="ARBA00008531"/>
    </source>
</evidence>
<keyword evidence="10" id="KW-0472">Membrane</keyword>
<evidence type="ECO:0000256" key="1">
    <source>
        <dbReference type="ARBA" id="ARBA00004413"/>
    </source>
</evidence>
<dbReference type="SUPFAM" id="SSF52540">
    <property type="entry name" value="P-loop containing nucleoside triphosphate hydrolases"/>
    <property type="match status" value="1"/>
</dbReference>
<dbReference type="FunFam" id="3.40.50.300:FF:000695">
    <property type="entry name" value="Flagellar biosynthesis regulator FlhF"/>
    <property type="match status" value="1"/>
</dbReference>
<dbReference type="InterPro" id="IPR003593">
    <property type="entry name" value="AAA+_ATPase"/>
</dbReference>
<dbReference type="SMART" id="SM00382">
    <property type="entry name" value="AAA"/>
    <property type="match status" value="1"/>
</dbReference>
<comment type="function">
    <text evidence="12">Necessary for flagellar biosynthesis. May be involved in translocation of the flagellum.</text>
</comment>
<dbReference type="PATRIC" id="fig|81035.3.peg.2326"/>
<dbReference type="Pfam" id="PF00448">
    <property type="entry name" value="SRP54"/>
    <property type="match status" value="1"/>
</dbReference>
<evidence type="ECO:0000259" key="14">
    <source>
        <dbReference type="SMART" id="SM00382"/>
    </source>
</evidence>
<evidence type="ECO:0000256" key="13">
    <source>
        <dbReference type="NCBIfam" id="TIGR03499"/>
    </source>
</evidence>
<comment type="subcellular location">
    <subcellularLocation>
        <location evidence="1">Cell membrane</location>
        <topology evidence="1">Peripheral membrane protein</topology>
        <orientation evidence="1">Cytoplasmic side</orientation>
    </subcellularLocation>
</comment>
<evidence type="ECO:0000256" key="3">
    <source>
        <dbReference type="ARBA" id="ARBA00014919"/>
    </source>
</evidence>
<comment type="caution">
    <text evidence="16">The sequence shown here is derived from an EMBL/GenBank/DDBJ whole genome shotgun (WGS) entry which is preliminary data.</text>
</comment>
<dbReference type="Proteomes" id="UP000037891">
    <property type="component" value="Unassembled WGS sequence"/>
</dbReference>
<evidence type="ECO:0000313" key="16">
    <source>
        <dbReference type="EMBL" id="KPC33304.1"/>
    </source>
</evidence>
<evidence type="ECO:0000256" key="7">
    <source>
        <dbReference type="ARBA" id="ARBA00022795"/>
    </source>
</evidence>
<dbReference type="GO" id="GO:0005525">
    <property type="term" value="F:GTP binding"/>
    <property type="evidence" value="ECO:0007669"/>
    <property type="project" value="UniProtKB-UniRule"/>
</dbReference>
<dbReference type="RefSeq" id="WP_054085664.1">
    <property type="nucleotide sequence ID" value="NZ_LGLN01000033.1"/>
</dbReference>
<dbReference type="InterPro" id="IPR020006">
    <property type="entry name" value="FlhF"/>
</dbReference>
<dbReference type="GO" id="GO:0044781">
    <property type="term" value="P:bacterial-type flagellum organization"/>
    <property type="evidence" value="ECO:0007669"/>
    <property type="project" value="UniProtKB-UniRule"/>
</dbReference>
<accession>A0A0N1JPI0</accession>
<dbReference type="PANTHER" id="PTHR43134">
    <property type="entry name" value="SIGNAL RECOGNITION PARTICLE RECEPTOR SUBUNIT ALPHA"/>
    <property type="match status" value="1"/>
</dbReference>
<dbReference type="GO" id="GO:0006614">
    <property type="term" value="P:SRP-dependent cotranslational protein targeting to membrane"/>
    <property type="evidence" value="ECO:0007669"/>
    <property type="project" value="UniProtKB-UniRule"/>
</dbReference>
<name>A0A0N1JPI0_PSESX</name>
<keyword evidence="16" id="KW-0966">Cell projection</keyword>
<evidence type="ECO:0000256" key="11">
    <source>
        <dbReference type="ARBA" id="ARBA00023225"/>
    </source>
</evidence>
<dbReference type="EMBL" id="LGLN01000033">
    <property type="protein sequence ID" value="KPC33304.1"/>
    <property type="molecule type" value="Genomic_DNA"/>
</dbReference>
<organism evidence="16 17">
    <name type="scientific">Pseudomonas syringae pv. cilantro</name>
    <dbReference type="NCBI Taxonomy" id="81035"/>
    <lineage>
        <taxon>Bacteria</taxon>
        <taxon>Pseudomonadati</taxon>
        <taxon>Pseudomonadota</taxon>
        <taxon>Gammaproteobacteria</taxon>
        <taxon>Pseudomonadales</taxon>
        <taxon>Pseudomonadaceae</taxon>
        <taxon>Pseudomonas</taxon>
        <taxon>Pseudomonas syringae</taxon>
    </lineage>
</organism>
<dbReference type="InterPro" id="IPR047040">
    <property type="entry name" value="FlhF__GTPase_dom"/>
</dbReference>
<evidence type="ECO:0000313" key="17">
    <source>
        <dbReference type="Proteomes" id="UP000037891"/>
    </source>
</evidence>
<evidence type="ECO:0000256" key="9">
    <source>
        <dbReference type="ARBA" id="ARBA00023134"/>
    </source>
</evidence>
<keyword evidence="4" id="KW-0813">Transport</keyword>
<keyword evidence="7" id="KW-1005">Bacterial flagellum biogenesis</keyword>
<comment type="similarity">
    <text evidence="2">Belongs to the GTP-binding SRP family.</text>
</comment>
<dbReference type="GO" id="GO:0005886">
    <property type="term" value="C:plasma membrane"/>
    <property type="evidence" value="ECO:0007669"/>
    <property type="project" value="UniProtKB-SubCell"/>
</dbReference>
<dbReference type="AlphaFoldDB" id="A0A0N1JPI0"/>
<keyword evidence="8" id="KW-0653">Protein transport</keyword>
<evidence type="ECO:0000256" key="4">
    <source>
        <dbReference type="ARBA" id="ARBA00022448"/>
    </source>
</evidence>
<keyword evidence="16" id="KW-0282">Flagellum</keyword>
<dbReference type="Gene3D" id="3.40.50.300">
    <property type="entry name" value="P-loop containing nucleotide triphosphate hydrolases"/>
    <property type="match status" value="1"/>
</dbReference>
<protein>
    <recommendedName>
        <fullName evidence="3 13">Flagellar biosynthesis protein FlhF</fullName>
    </recommendedName>
</protein>
<dbReference type="Gene3D" id="1.20.120.1380">
    <property type="entry name" value="Flagellar FlhF biosynthesis protein, N domain"/>
    <property type="match status" value="1"/>
</dbReference>
<proteinExistence type="inferred from homology"/>
<evidence type="ECO:0000256" key="10">
    <source>
        <dbReference type="ARBA" id="ARBA00023136"/>
    </source>
</evidence>
<reference evidence="16 17" key="1">
    <citation type="submission" date="2015-07" db="EMBL/GenBank/DDBJ databases">
        <authorList>
            <person name="Noorani M."/>
        </authorList>
    </citation>
    <scope>NUCLEOTIDE SEQUENCE [LARGE SCALE GENOMIC DNA]</scope>
    <source>
        <strain evidence="16 17">0788_9</strain>
    </source>
</reference>
<evidence type="ECO:0000256" key="6">
    <source>
        <dbReference type="ARBA" id="ARBA00022741"/>
    </source>
</evidence>
<dbReference type="InterPro" id="IPR027417">
    <property type="entry name" value="P-loop_NTPase"/>
</dbReference>
<feature type="domain" description="AAA+ ATPase" evidence="14">
    <location>
        <begin position="221"/>
        <end position="391"/>
    </location>
</feature>
<keyword evidence="9" id="KW-0342">GTP-binding</keyword>
<evidence type="ECO:0000256" key="12">
    <source>
        <dbReference type="ARBA" id="ARBA00025337"/>
    </source>
</evidence>
<dbReference type="PANTHER" id="PTHR43134:SF3">
    <property type="entry name" value="FLAGELLAR BIOSYNTHESIS PROTEIN FLHF"/>
    <property type="match status" value="1"/>
</dbReference>